<evidence type="ECO:0000313" key="15">
    <source>
        <dbReference type="EMBL" id="QGU00046.1"/>
    </source>
</evidence>
<evidence type="ECO:0000313" key="16">
    <source>
        <dbReference type="Proteomes" id="UP000426444"/>
    </source>
</evidence>
<gene>
    <name evidence="15" type="ORF">SYNTR_1452</name>
</gene>
<dbReference type="Pfam" id="PF00905">
    <property type="entry name" value="Transpeptidase"/>
    <property type="match status" value="1"/>
</dbReference>
<comment type="similarity">
    <text evidence="3">Belongs to the transpeptidase family.</text>
</comment>
<dbReference type="Pfam" id="PF03717">
    <property type="entry name" value="PBP_dimer"/>
    <property type="match status" value="1"/>
</dbReference>
<proteinExistence type="inferred from homology"/>
<dbReference type="Gene3D" id="3.90.1310.10">
    <property type="entry name" value="Penicillin-binding protein 2a (Domain 2)"/>
    <property type="match status" value="1"/>
</dbReference>
<dbReference type="SUPFAM" id="SSF56519">
    <property type="entry name" value="Penicillin binding protein dimerisation domain"/>
    <property type="match status" value="1"/>
</dbReference>
<evidence type="ECO:0000256" key="10">
    <source>
        <dbReference type="ARBA" id="ARBA00023316"/>
    </source>
</evidence>
<dbReference type="InterPro" id="IPR012338">
    <property type="entry name" value="Beta-lactam/transpept-like"/>
</dbReference>
<dbReference type="EC" id="3.4.16.4" evidence="15"/>
<evidence type="ECO:0000256" key="9">
    <source>
        <dbReference type="ARBA" id="ARBA00023136"/>
    </source>
</evidence>
<organism evidence="15 16">
    <name type="scientific">Candidatus Syntrophocurvum alkaliphilum</name>
    <dbReference type="NCBI Taxonomy" id="2293317"/>
    <lineage>
        <taxon>Bacteria</taxon>
        <taxon>Bacillati</taxon>
        <taxon>Bacillota</taxon>
        <taxon>Clostridia</taxon>
        <taxon>Eubacteriales</taxon>
        <taxon>Syntrophomonadaceae</taxon>
        <taxon>Candidatus Syntrophocurvum</taxon>
    </lineage>
</organism>
<dbReference type="AlphaFoldDB" id="A0A6I6DBN5"/>
<feature type="coiled-coil region" evidence="11">
    <location>
        <begin position="457"/>
        <end position="497"/>
    </location>
</feature>
<keyword evidence="8 12" id="KW-1133">Transmembrane helix</keyword>
<dbReference type="KEGG" id="salq:SYNTR_1452"/>
<keyword evidence="5 12" id="KW-0812">Transmembrane</keyword>
<comment type="subcellular location">
    <subcellularLocation>
        <location evidence="2">Cell membrane</location>
    </subcellularLocation>
    <subcellularLocation>
        <location evidence="1">Membrane</location>
        <topology evidence="1">Single-pass membrane protein</topology>
    </subcellularLocation>
</comment>
<evidence type="ECO:0000256" key="6">
    <source>
        <dbReference type="ARBA" id="ARBA00022960"/>
    </source>
</evidence>
<name>A0A6I6DBN5_9FIRM</name>
<dbReference type="Gene3D" id="3.40.710.10">
    <property type="entry name" value="DD-peptidase/beta-lactamase superfamily"/>
    <property type="match status" value="1"/>
</dbReference>
<evidence type="ECO:0000256" key="11">
    <source>
        <dbReference type="SAM" id="Coils"/>
    </source>
</evidence>
<keyword evidence="7" id="KW-0573">Peptidoglycan synthesis</keyword>
<evidence type="ECO:0000259" key="13">
    <source>
        <dbReference type="Pfam" id="PF00905"/>
    </source>
</evidence>
<keyword evidence="4" id="KW-1003">Cell membrane</keyword>
<dbReference type="EMBL" id="CP046457">
    <property type="protein sequence ID" value="QGU00046.1"/>
    <property type="molecule type" value="Genomic_DNA"/>
</dbReference>
<evidence type="ECO:0000256" key="7">
    <source>
        <dbReference type="ARBA" id="ARBA00022984"/>
    </source>
</evidence>
<dbReference type="GO" id="GO:0071972">
    <property type="term" value="F:peptidoglycan L,D-transpeptidase activity"/>
    <property type="evidence" value="ECO:0007669"/>
    <property type="project" value="TreeGrafter"/>
</dbReference>
<reference evidence="16" key="1">
    <citation type="journal article" date="2019" name="Microbiology">
        <title>Complete Genome Sequence of an Uncultured Bacterium of the Candidate Phylum Bipolaricaulota.</title>
        <authorList>
            <person name="Kadnikov V.V."/>
            <person name="Mardanov A.V."/>
            <person name="Beletsky A.V."/>
            <person name="Frank Y.A."/>
            <person name="Karnachuk O.V."/>
            <person name="Ravin N.V."/>
        </authorList>
    </citation>
    <scope>NUCLEOTIDE SEQUENCE [LARGE SCALE GENOMIC DNA]</scope>
</reference>
<sequence length="688" mass="78202">MKPEVFKKNIKVFKYIIIALIAILCVRLAVVQLFQSEIFETQAKENRIRLLSIQPTRGEIYANQGEILAANQLVYTVSITYTGIEDHSLIIEELSDILIDYFPEVTPEYIQDKIDNQRFRLFEPITIIRDIPWDLVVQIEENRQNLPGVMILVEPFRDYPHEGLAGHVLGYIHSISKEELERVDSDFYTMNSLIGKSGIEKQYEDELRGKAGARRVEVDARGRPVGELVTLEPIPGNNLQLTLDLELQQVMENSMEEILNNLQEQRNPKAKVGSAVVMNVKTGEILSAVSYPQMYPDDWKGDINQEKASYYFPQTETYDPMDPGASLNRFLQVTYPPGSTFKPITGMAALDAEHSHTSVDDYVNCQGRYWIAPYIRCTGVHGNVDYYSGMGTSCNVYFQEIGRRANKEEIIRVAKEFGLGERTNVDLPHEAKGLMPTPEWKQEINQILTDRQYDFRREQLEDKYEELYRNAEDEDELSRLERQYRNEKAQLEAQYQIDFNFNTTWQAFDTFNVSIGQGSNDFTVLQLANYTSTIANGGNLMRPYIVSRILSPDGTVLKETKPSVINKADVSPYNIAETRRAMWEVARPGGTAYHLFHHFPEDVPVAAKTGTAETGRAGDEQLKEFHGVFIAFAPYDDPEIAFAGVVEYGQSGGGSAGQVAKDVFEQYFGIVDHLADEDQLNFDISIDE</sequence>
<keyword evidence="10" id="KW-0961">Cell wall biogenesis/degradation</keyword>
<keyword evidence="15" id="KW-0645">Protease</keyword>
<dbReference type="PROSITE" id="PS50007">
    <property type="entry name" value="PIPLC_X_DOMAIN"/>
    <property type="match status" value="1"/>
</dbReference>
<keyword evidence="9 12" id="KW-0472">Membrane</keyword>
<keyword evidence="11" id="KW-0175">Coiled coil</keyword>
<feature type="transmembrane region" description="Helical" evidence="12">
    <location>
        <begin position="12"/>
        <end position="34"/>
    </location>
</feature>
<evidence type="ECO:0000256" key="5">
    <source>
        <dbReference type="ARBA" id="ARBA00022692"/>
    </source>
</evidence>
<dbReference type="GO" id="GO:0009252">
    <property type="term" value="P:peptidoglycan biosynthetic process"/>
    <property type="evidence" value="ECO:0007669"/>
    <property type="project" value="UniProtKB-KW"/>
</dbReference>
<dbReference type="SUPFAM" id="SSF56601">
    <property type="entry name" value="beta-lactamase/transpeptidase-like"/>
    <property type="match status" value="1"/>
</dbReference>
<dbReference type="PANTHER" id="PTHR30627">
    <property type="entry name" value="PEPTIDOGLYCAN D,D-TRANSPEPTIDASE"/>
    <property type="match status" value="1"/>
</dbReference>
<dbReference type="GO" id="GO:0005886">
    <property type="term" value="C:plasma membrane"/>
    <property type="evidence" value="ECO:0007669"/>
    <property type="project" value="UniProtKB-SubCell"/>
</dbReference>
<dbReference type="RefSeq" id="WP_156203875.1">
    <property type="nucleotide sequence ID" value="NZ_CP046457.1"/>
</dbReference>
<dbReference type="Gene3D" id="3.30.1390.30">
    <property type="entry name" value="Penicillin-binding protein 2a, domain 3"/>
    <property type="match status" value="1"/>
</dbReference>
<dbReference type="GO" id="GO:0008658">
    <property type="term" value="F:penicillin binding"/>
    <property type="evidence" value="ECO:0007669"/>
    <property type="project" value="InterPro"/>
</dbReference>
<keyword evidence="6" id="KW-0133">Cell shape</keyword>
<dbReference type="GO" id="GO:0008360">
    <property type="term" value="P:regulation of cell shape"/>
    <property type="evidence" value="ECO:0007669"/>
    <property type="project" value="UniProtKB-KW"/>
</dbReference>
<accession>A0A6I6DBN5</accession>
<feature type="domain" description="Penicillin-binding protein transpeptidase" evidence="13">
    <location>
        <begin position="273"/>
        <end position="665"/>
    </location>
</feature>
<dbReference type="GO" id="GO:0071555">
    <property type="term" value="P:cell wall organization"/>
    <property type="evidence" value="ECO:0007669"/>
    <property type="project" value="UniProtKB-KW"/>
</dbReference>
<protein>
    <submittedName>
        <fullName evidence="15">Peptidoglycan D,D-transpeptidase MrdA</fullName>
        <ecNumber evidence="15">3.4.16.4</ecNumber>
    </submittedName>
</protein>
<evidence type="ECO:0000256" key="4">
    <source>
        <dbReference type="ARBA" id="ARBA00022475"/>
    </source>
</evidence>
<dbReference type="InterPro" id="IPR050515">
    <property type="entry name" value="Beta-lactam/transpept"/>
</dbReference>
<feature type="domain" description="Penicillin-binding protein dimerisation" evidence="14">
    <location>
        <begin position="53"/>
        <end position="227"/>
    </location>
</feature>
<evidence type="ECO:0000256" key="3">
    <source>
        <dbReference type="ARBA" id="ARBA00007171"/>
    </source>
</evidence>
<keyword evidence="15" id="KW-0378">Hydrolase</keyword>
<dbReference type="InterPro" id="IPR036138">
    <property type="entry name" value="PBP_dimer_sf"/>
</dbReference>
<evidence type="ECO:0000256" key="8">
    <source>
        <dbReference type="ARBA" id="ARBA00022989"/>
    </source>
</evidence>
<dbReference type="OrthoDB" id="9757901at2"/>
<evidence type="ECO:0000259" key="14">
    <source>
        <dbReference type="Pfam" id="PF03717"/>
    </source>
</evidence>
<dbReference type="PANTHER" id="PTHR30627:SF2">
    <property type="entry name" value="PEPTIDOGLYCAN D,D-TRANSPEPTIDASE MRDA"/>
    <property type="match status" value="1"/>
</dbReference>
<dbReference type="InterPro" id="IPR005311">
    <property type="entry name" value="PBP_dimer"/>
</dbReference>
<evidence type="ECO:0000256" key="12">
    <source>
        <dbReference type="SAM" id="Phobius"/>
    </source>
</evidence>
<keyword evidence="15" id="KW-0121">Carboxypeptidase</keyword>
<dbReference type="InterPro" id="IPR001460">
    <property type="entry name" value="PCN-bd_Tpept"/>
</dbReference>
<keyword evidence="16" id="KW-1185">Reference proteome</keyword>
<dbReference type="GO" id="GO:0009002">
    <property type="term" value="F:serine-type D-Ala-D-Ala carboxypeptidase activity"/>
    <property type="evidence" value="ECO:0007669"/>
    <property type="project" value="UniProtKB-EC"/>
</dbReference>
<evidence type="ECO:0000256" key="1">
    <source>
        <dbReference type="ARBA" id="ARBA00004167"/>
    </source>
</evidence>
<evidence type="ECO:0000256" key="2">
    <source>
        <dbReference type="ARBA" id="ARBA00004236"/>
    </source>
</evidence>
<dbReference type="Proteomes" id="UP000426444">
    <property type="component" value="Chromosome"/>
</dbReference>